<dbReference type="InterPro" id="IPR037152">
    <property type="entry name" value="L-asparaginase_N_sf"/>
</dbReference>
<dbReference type="EMBL" id="WTYW01000001">
    <property type="protein sequence ID" value="MXO84759.1"/>
    <property type="molecule type" value="Genomic_DNA"/>
</dbReference>
<feature type="active site" description="O-isoaspartyl threonine intermediate" evidence="3">
    <location>
        <position position="14"/>
    </location>
</feature>
<dbReference type="PROSITE" id="PS00144">
    <property type="entry name" value="ASN_GLN_ASE_1"/>
    <property type="match status" value="1"/>
</dbReference>
<dbReference type="InterPro" id="IPR027474">
    <property type="entry name" value="L-asparaginase_N"/>
</dbReference>
<dbReference type="RefSeq" id="WP_160681281.1">
    <property type="nucleotide sequence ID" value="NZ_WTYW01000001.1"/>
</dbReference>
<feature type="binding site" evidence="4">
    <location>
        <position position="60"/>
    </location>
    <ligand>
        <name>substrate</name>
    </ligand>
</feature>
<keyword evidence="2" id="KW-0378">Hydrolase</keyword>
<protein>
    <submittedName>
        <fullName evidence="8">Asparaginase</fullName>
    </submittedName>
</protein>
<gene>
    <name evidence="8" type="ORF">GRI38_01760</name>
</gene>
<dbReference type="InterPro" id="IPR006034">
    <property type="entry name" value="Asparaginase/glutaminase-like"/>
</dbReference>
<dbReference type="OrthoDB" id="9788068at2"/>
<sequence length="331" mass="34750">MSDQHILVLATGGTIAGTAGSATRRDYRPGQIGIAEFLAEIATLDLPAKLEGRQIANIGSEDMGPDLWRKLHEAASEALADPACGGIIVTHGTDTAEETAFLLDQTLPCHKPVVLVGAMRPADAVGSDGLRNFANGVRVAGDEAAAGRGVVLVMSDRVFAARDARKALTSGVDAFRGFPRGPIGHVTPTSLDWFGPAWRLDENGHPEGARYELFTDSPRVPILHAYAGMPTIDVDRALGDGAQGLVFAGFGEGNMPGPVRDRLAAAAESGVLVVRASRVDEGLVDREPDDARLGFIAARALGPAKARVLLQLLLANGVTDPQEAQAAFDRR</sequence>
<dbReference type="PRINTS" id="PR00139">
    <property type="entry name" value="ASNGLNASE"/>
</dbReference>
<dbReference type="InterPro" id="IPR040919">
    <property type="entry name" value="Asparaginase_C"/>
</dbReference>
<dbReference type="FunFam" id="3.40.50.1170:FF:000001">
    <property type="entry name" value="L-asparaginase 2"/>
    <property type="match status" value="1"/>
</dbReference>
<evidence type="ECO:0000313" key="9">
    <source>
        <dbReference type="Proteomes" id="UP000433104"/>
    </source>
</evidence>
<proteinExistence type="inferred from homology"/>
<evidence type="ECO:0000313" key="8">
    <source>
        <dbReference type="EMBL" id="MXO84759.1"/>
    </source>
</evidence>
<evidence type="ECO:0000256" key="1">
    <source>
        <dbReference type="ARBA" id="ARBA00010518"/>
    </source>
</evidence>
<accession>A0A844ZGB6</accession>
<dbReference type="InterPro" id="IPR036152">
    <property type="entry name" value="Asp/glu_Ase-like_sf"/>
</dbReference>
<dbReference type="AlphaFoldDB" id="A0A844ZGB6"/>
<comment type="caution">
    <text evidence="8">The sequence shown here is derived from an EMBL/GenBank/DDBJ whole genome shotgun (WGS) entry which is preliminary data.</text>
</comment>
<dbReference type="InterPro" id="IPR027473">
    <property type="entry name" value="L-asparaginase_C"/>
</dbReference>
<dbReference type="GO" id="GO:0004067">
    <property type="term" value="F:asparaginase activity"/>
    <property type="evidence" value="ECO:0007669"/>
    <property type="project" value="UniProtKB-UniRule"/>
</dbReference>
<dbReference type="Pfam" id="PF17763">
    <property type="entry name" value="Asparaginase_C"/>
    <property type="match status" value="1"/>
</dbReference>
<dbReference type="PIRSF" id="PIRSF500176">
    <property type="entry name" value="L_ASNase"/>
    <property type="match status" value="1"/>
</dbReference>
<feature type="domain" description="L-asparaginase N-terminal" evidence="6">
    <location>
        <begin position="5"/>
        <end position="194"/>
    </location>
</feature>
<name>A0A844ZGB6_9SPHN</name>
<dbReference type="Gene3D" id="3.40.50.1170">
    <property type="entry name" value="L-asparaginase, N-terminal domain"/>
    <property type="match status" value="1"/>
</dbReference>
<dbReference type="Gene3D" id="3.40.50.40">
    <property type="match status" value="1"/>
</dbReference>
<dbReference type="Proteomes" id="UP000433104">
    <property type="component" value="Unassembled WGS sequence"/>
</dbReference>
<organism evidence="8 9">
    <name type="scientific">Parapontixanthobacter aurantiacus</name>
    <dbReference type="NCBI Taxonomy" id="1463599"/>
    <lineage>
        <taxon>Bacteria</taxon>
        <taxon>Pseudomonadati</taxon>
        <taxon>Pseudomonadota</taxon>
        <taxon>Alphaproteobacteria</taxon>
        <taxon>Sphingomonadales</taxon>
        <taxon>Erythrobacteraceae</taxon>
        <taxon>Parapontixanthobacter</taxon>
    </lineage>
</organism>
<dbReference type="CDD" id="cd08964">
    <property type="entry name" value="L-asparaginase_II"/>
    <property type="match status" value="1"/>
</dbReference>
<feature type="binding site" evidence="4">
    <location>
        <begin position="93"/>
        <end position="94"/>
    </location>
    <ligand>
        <name>substrate</name>
    </ligand>
</feature>
<dbReference type="PROSITE" id="PS51732">
    <property type="entry name" value="ASN_GLN_ASE_3"/>
    <property type="match status" value="1"/>
</dbReference>
<dbReference type="PANTHER" id="PTHR11707">
    <property type="entry name" value="L-ASPARAGINASE"/>
    <property type="match status" value="1"/>
</dbReference>
<evidence type="ECO:0000256" key="4">
    <source>
        <dbReference type="PIRSR" id="PIRSR001220-2"/>
    </source>
</evidence>
<dbReference type="InterPro" id="IPR020827">
    <property type="entry name" value="Asparaginase/glutaminase_AS1"/>
</dbReference>
<comment type="similarity">
    <text evidence="1">Belongs to the asparaginase 1 family.</text>
</comment>
<reference evidence="8 9" key="1">
    <citation type="submission" date="2019-12" db="EMBL/GenBank/DDBJ databases">
        <title>Genomic-based taxomic classification of the family Erythrobacteraceae.</title>
        <authorList>
            <person name="Xu L."/>
        </authorList>
    </citation>
    <scope>NUCLEOTIDE SEQUENCE [LARGE SCALE GENOMIC DNA]</scope>
    <source>
        <strain evidence="8 9">MCCC 1A09962</strain>
    </source>
</reference>
<evidence type="ECO:0000259" key="6">
    <source>
        <dbReference type="Pfam" id="PF00710"/>
    </source>
</evidence>
<dbReference type="Pfam" id="PF00710">
    <property type="entry name" value="Asparaginase"/>
    <property type="match status" value="1"/>
</dbReference>
<evidence type="ECO:0000256" key="5">
    <source>
        <dbReference type="PROSITE-ProRule" id="PRU10099"/>
    </source>
</evidence>
<evidence type="ECO:0000256" key="3">
    <source>
        <dbReference type="PIRSR" id="PIRSR001220-1"/>
    </source>
</evidence>
<dbReference type="GO" id="GO:0006528">
    <property type="term" value="P:asparagine metabolic process"/>
    <property type="evidence" value="ECO:0007669"/>
    <property type="project" value="InterPro"/>
</dbReference>
<feature type="active site" evidence="5">
    <location>
        <position position="14"/>
    </location>
</feature>
<dbReference type="InterPro" id="IPR004550">
    <property type="entry name" value="AsnASE_II"/>
</dbReference>
<dbReference type="PIRSF" id="PIRSF001220">
    <property type="entry name" value="L-ASNase_gatD"/>
    <property type="match status" value="1"/>
</dbReference>
<evidence type="ECO:0000256" key="2">
    <source>
        <dbReference type="ARBA" id="ARBA00022801"/>
    </source>
</evidence>
<evidence type="ECO:0000259" key="7">
    <source>
        <dbReference type="Pfam" id="PF17763"/>
    </source>
</evidence>
<dbReference type="PANTHER" id="PTHR11707:SF28">
    <property type="entry name" value="60 KDA LYSOPHOSPHOLIPASE"/>
    <property type="match status" value="1"/>
</dbReference>
<feature type="domain" description="Asparaginase/glutaminase C-terminal" evidence="7">
    <location>
        <begin position="219"/>
        <end position="328"/>
    </location>
</feature>
<dbReference type="SUPFAM" id="SSF53774">
    <property type="entry name" value="Glutaminase/Asparaginase"/>
    <property type="match status" value="1"/>
</dbReference>
<keyword evidence="9" id="KW-1185">Reference proteome</keyword>
<dbReference type="SMART" id="SM00870">
    <property type="entry name" value="Asparaginase"/>
    <property type="match status" value="1"/>
</dbReference>